<dbReference type="EMBL" id="AANZ01000002">
    <property type="protein sequence ID" value="EAQ82109.1"/>
    <property type="molecule type" value="Genomic_DNA"/>
</dbReference>
<sequence length="257" mass="28056">MRRTRHNSPNSAARKARPGQVWLATSDVSYASAVLETQVGDQTARERVMNRSSAEPLAEAPSRRQLWVDGVGGFLLLTSPDILIGQATPQSGVDVPILGDLSRRHAWIRRRGSEYVIEPLAEVRRRGKLLEQPTALSDGDQVQLGRSVVLSFQKRHPLSASAVLRLVSSQRTEPSTDAILLMAETCILGPRSCNHVVCGGWKQDVVLYKQGEGLHVRSPGAFQVNGHAVRNKSPLAADCSVQGEDFSFYLERLAASA</sequence>
<dbReference type="Gene3D" id="2.60.200.20">
    <property type="match status" value="1"/>
</dbReference>
<name>A3ZME0_9BACT</name>
<evidence type="ECO:0000259" key="1">
    <source>
        <dbReference type="Pfam" id="PF00498"/>
    </source>
</evidence>
<dbReference type="InterPro" id="IPR008984">
    <property type="entry name" value="SMAD_FHA_dom_sf"/>
</dbReference>
<dbReference type="AlphaFoldDB" id="A3ZME0"/>
<protein>
    <recommendedName>
        <fullName evidence="1">FHA domain-containing protein</fullName>
    </recommendedName>
</protein>
<dbReference type="Proteomes" id="UP000004358">
    <property type="component" value="Unassembled WGS sequence"/>
</dbReference>
<dbReference type="SUPFAM" id="SSF49879">
    <property type="entry name" value="SMAD/FHA domain"/>
    <property type="match status" value="1"/>
</dbReference>
<accession>A3ZME0</accession>
<proteinExistence type="predicted"/>
<gene>
    <name evidence="2" type="ORF">DSM3645_00305</name>
</gene>
<comment type="caution">
    <text evidence="2">The sequence shown here is derived from an EMBL/GenBank/DDBJ whole genome shotgun (WGS) entry which is preliminary data.</text>
</comment>
<dbReference type="HOGENOM" id="CLU_1080381_0_0_0"/>
<evidence type="ECO:0000313" key="3">
    <source>
        <dbReference type="Proteomes" id="UP000004358"/>
    </source>
</evidence>
<dbReference type="CDD" id="cd00060">
    <property type="entry name" value="FHA"/>
    <property type="match status" value="1"/>
</dbReference>
<feature type="domain" description="FHA" evidence="1">
    <location>
        <begin position="84"/>
        <end position="145"/>
    </location>
</feature>
<evidence type="ECO:0000313" key="2">
    <source>
        <dbReference type="EMBL" id="EAQ82109.1"/>
    </source>
</evidence>
<dbReference type="STRING" id="314230.DSM3645_00305"/>
<reference evidence="2 3" key="1">
    <citation type="submission" date="2006-02" db="EMBL/GenBank/DDBJ databases">
        <authorList>
            <person name="Amann R."/>
            <person name="Ferriera S."/>
            <person name="Johnson J."/>
            <person name="Kravitz S."/>
            <person name="Halpern A."/>
            <person name="Remington K."/>
            <person name="Beeson K."/>
            <person name="Tran B."/>
            <person name="Rogers Y.-H."/>
            <person name="Friedman R."/>
            <person name="Venter J.C."/>
        </authorList>
    </citation>
    <scope>NUCLEOTIDE SEQUENCE [LARGE SCALE GENOMIC DNA]</scope>
    <source>
        <strain evidence="2 3">DSM 3645</strain>
    </source>
</reference>
<dbReference type="Pfam" id="PF00498">
    <property type="entry name" value="FHA"/>
    <property type="match status" value="1"/>
</dbReference>
<dbReference type="InterPro" id="IPR000253">
    <property type="entry name" value="FHA_dom"/>
</dbReference>
<organism evidence="2 3">
    <name type="scientific">Blastopirellula marina DSM 3645</name>
    <dbReference type="NCBI Taxonomy" id="314230"/>
    <lineage>
        <taxon>Bacteria</taxon>
        <taxon>Pseudomonadati</taxon>
        <taxon>Planctomycetota</taxon>
        <taxon>Planctomycetia</taxon>
        <taxon>Pirellulales</taxon>
        <taxon>Pirellulaceae</taxon>
        <taxon>Blastopirellula</taxon>
    </lineage>
</organism>